<comment type="catalytic activity">
    <reaction evidence="1">
        <text>Endonucleolytic cleavage of RNA, removing extra 3' nucleotides from tRNA precursor, generating 3' termini of tRNAs. A 3'-hydroxy group is left at the tRNA terminus and a 5'-phosphoryl group is left at the trailer molecule.</text>
        <dbReference type="EC" id="3.1.26.11"/>
    </reaction>
</comment>
<feature type="domain" description="EF-hand" evidence="24">
    <location>
        <begin position="1047"/>
        <end position="1082"/>
    </location>
</feature>
<dbReference type="SUPFAM" id="SSF56281">
    <property type="entry name" value="Metallo-hydrolase/oxidoreductase"/>
    <property type="match status" value="2"/>
</dbReference>
<proteinExistence type="inferred from homology"/>
<evidence type="ECO:0000256" key="23">
    <source>
        <dbReference type="SAM" id="Phobius"/>
    </source>
</evidence>
<dbReference type="FunFam" id="3.40.50.300:FF:000170">
    <property type="entry name" value="Mitochondrial Rho GTPase"/>
    <property type="match status" value="1"/>
</dbReference>
<keyword evidence="22 23" id="KW-0472">Membrane</keyword>
<dbReference type="Gene3D" id="1.10.238.10">
    <property type="entry name" value="EF-hand"/>
    <property type="match status" value="2"/>
</dbReference>
<evidence type="ECO:0000256" key="20">
    <source>
        <dbReference type="ARBA" id="ARBA00023128"/>
    </source>
</evidence>
<feature type="domain" description="Miro" evidence="25">
    <location>
        <begin position="856"/>
        <end position="1031"/>
    </location>
</feature>
<evidence type="ECO:0000256" key="9">
    <source>
        <dbReference type="ARBA" id="ARBA00022694"/>
    </source>
</evidence>
<dbReference type="InterPro" id="IPR027794">
    <property type="entry name" value="tRNase_Z_dom"/>
</dbReference>
<dbReference type="GO" id="GO:0005741">
    <property type="term" value="C:mitochondrial outer membrane"/>
    <property type="evidence" value="ECO:0007669"/>
    <property type="project" value="UniProtKB-SubCell"/>
</dbReference>
<comment type="subcellular location">
    <subcellularLocation>
        <location evidence="3">Mitochondrion outer membrane</location>
        <topology evidence="3">Single-pass type IV membrane protein</topology>
    </subcellularLocation>
</comment>
<evidence type="ECO:0000256" key="22">
    <source>
        <dbReference type="ARBA" id="ARBA00023136"/>
    </source>
</evidence>
<dbReference type="InterPro" id="IPR002048">
    <property type="entry name" value="EF_hand_dom"/>
</dbReference>
<evidence type="ECO:0000256" key="4">
    <source>
        <dbReference type="ARBA" id="ARBA00007823"/>
    </source>
</evidence>
<dbReference type="InterPro" id="IPR036866">
    <property type="entry name" value="RibonucZ/Hydroxyglut_hydro"/>
</dbReference>
<dbReference type="SUPFAM" id="SSF47473">
    <property type="entry name" value="EF-hand"/>
    <property type="match status" value="1"/>
</dbReference>
<dbReference type="GO" id="GO:0005525">
    <property type="term" value="F:GTP binding"/>
    <property type="evidence" value="ECO:0007669"/>
    <property type="project" value="UniProtKB-KW"/>
</dbReference>
<reference evidence="28" key="1">
    <citation type="submission" date="2017-02" db="UniProtKB">
        <authorList>
            <consortium name="WormBaseParasite"/>
        </authorList>
    </citation>
    <scope>IDENTIFICATION</scope>
</reference>
<feature type="transmembrane region" description="Helical" evidence="23">
    <location>
        <begin position="7"/>
        <end position="27"/>
    </location>
</feature>
<organism evidence="28">
    <name type="scientific">Haemonchus placei</name>
    <name type="common">Barber's pole worm</name>
    <dbReference type="NCBI Taxonomy" id="6290"/>
    <lineage>
        <taxon>Eukaryota</taxon>
        <taxon>Metazoa</taxon>
        <taxon>Ecdysozoa</taxon>
        <taxon>Nematoda</taxon>
        <taxon>Chromadorea</taxon>
        <taxon>Rhabditida</taxon>
        <taxon>Rhabditina</taxon>
        <taxon>Rhabditomorpha</taxon>
        <taxon>Strongyloidea</taxon>
        <taxon>Trichostrongylidae</taxon>
        <taxon>Haemonchus</taxon>
    </lineage>
</organism>
<dbReference type="InterPro" id="IPR011992">
    <property type="entry name" value="EF-hand-dom_pair"/>
</dbReference>
<dbReference type="SMART" id="SM00174">
    <property type="entry name" value="RHO"/>
    <property type="match status" value="1"/>
</dbReference>
<dbReference type="SMART" id="SM00173">
    <property type="entry name" value="RAS"/>
    <property type="match status" value="1"/>
</dbReference>
<evidence type="ECO:0000313" key="28">
    <source>
        <dbReference type="WBParaSite" id="HPLM_0001466301-mRNA-1"/>
    </source>
</evidence>
<keyword evidence="27" id="KW-1185">Reference proteome</keyword>
<dbReference type="OrthoDB" id="10020961at2759"/>
<dbReference type="InterPro" id="IPR013566">
    <property type="entry name" value="EF_hand_assoc_1"/>
</dbReference>
<evidence type="ECO:0000256" key="21">
    <source>
        <dbReference type="ARBA" id="ARBA00023134"/>
    </source>
</evidence>
<keyword evidence="17" id="KW-0862">Zinc</keyword>
<evidence type="ECO:0000256" key="18">
    <source>
        <dbReference type="ARBA" id="ARBA00022837"/>
    </source>
</evidence>
<reference evidence="26 27" key="2">
    <citation type="submission" date="2018-11" db="EMBL/GenBank/DDBJ databases">
        <authorList>
            <consortium name="Pathogen Informatics"/>
        </authorList>
    </citation>
    <scope>NUCLEOTIDE SEQUENCE [LARGE SCALE GENOMIC DNA]</scope>
    <source>
        <strain evidence="26 27">MHpl1</strain>
    </source>
</reference>
<evidence type="ECO:0000256" key="13">
    <source>
        <dbReference type="ARBA" id="ARBA00022741"/>
    </source>
</evidence>
<feature type="domain" description="EF-hand" evidence="24">
    <location>
        <begin position="1154"/>
        <end position="1189"/>
    </location>
</feature>
<dbReference type="Pfam" id="PF12706">
    <property type="entry name" value="Lactamase_B_2"/>
    <property type="match status" value="1"/>
</dbReference>
<evidence type="ECO:0000256" key="19">
    <source>
        <dbReference type="ARBA" id="ARBA00022989"/>
    </source>
</evidence>
<evidence type="ECO:0000313" key="26">
    <source>
        <dbReference type="EMBL" id="VDO53576.1"/>
    </source>
</evidence>
<evidence type="ECO:0000256" key="11">
    <source>
        <dbReference type="ARBA" id="ARBA00022723"/>
    </source>
</evidence>
<evidence type="ECO:0000256" key="7">
    <source>
        <dbReference type="ARBA" id="ARBA00019119"/>
    </source>
</evidence>
<dbReference type="GO" id="GO:0005509">
    <property type="term" value="F:calcium ion binding"/>
    <property type="evidence" value="ECO:0007669"/>
    <property type="project" value="InterPro"/>
</dbReference>
<dbReference type="InterPro" id="IPR020860">
    <property type="entry name" value="MIRO_dom"/>
</dbReference>
<name>A0A0N4WSX7_HAEPC</name>
<comment type="similarity">
    <text evidence="4">Belongs to the RNase Z family.</text>
</comment>
<keyword evidence="16" id="KW-0378">Hydrolase</keyword>
<evidence type="ECO:0000259" key="24">
    <source>
        <dbReference type="PROSITE" id="PS50222"/>
    </source>
</evidence>
<evidence type="ECO:0000256" key="5">
    <source>
        <dbReference type="ARBA" id="ARBA00007981"/>
    </source>
</evidence>
<evidence type="ECO:0000256" key="8">
    <source>
        <dbReference type="ARBA" id="ARBA00022692"/>
    </source>
</evidence>
<dbReference type="Proteomes" id="UP000268014">
    <property type="component" value="Unassembled WGS sequence"/>
</dbReference>
<dbReference type="SMART" id="SM00849">
    <property type="entry name" value="Lactamase_B"/>
    <property type="match status" value="1"/>
</dbReference>
<dbReference type="SMART" id="SM00175">
    <property type="entry name" value="RAB"/>
    <property type="match status" value="1"/>
</dbReference>
<dbReference type="PRINTS" id="PR00449">
    <property type="entry name" value="RASTRNSFRMNG"/>
</dbReference>
<keyword evidence="11" id="KW-0479">Metal-binding</keyword>
<evidence type="ECO:0000256" key="3">
    <source>
        <dbReference type="ARBA" id="ARBA00004200"/>
    </source>
</evidence>
<evidence type="ECO:0000256" key="10">
    <source>
        <dbReference type="ARBA" id="ARBA00022722"/>
    </source>
</evidence>
<dbReference type="STRING" id="6290.A0A0N4WSX7"/>
<dbReference type="InterPro" id="IPR013567">
    <property type="entry name" value="EF_hand_assoc_2"/>
</dbReference>
<evidence type="ECO:0000256" key="16">
    <source>
        <dbReference type="ARBA" id="ARBA00022801"/>
    </source>
</evidence>
<evidence type="ECO:0000259" key="25">
    <source>
        <dbReference type="PROSITE" id="PS51423"/>
    </source>
</evidence>
<evidence type="ECO:0000256" key="14">
    <source>
        <dbReference type="ARBA" id="ARBA00022759"/>
    </source>
</evidence>
<keyword evidence="14" id="KW-0255">Endonuclease</keyword>
<gene>
    <name evidence="26" type="ORF">HPLM_LOCUS14655</name>
</gene>
<dbReference type="PANTHER" id="PTHR12553:SF49">
    <property type="entry name" value="ZINC PHOSPHODIESTERASE ELAC PROTEIN 2"/>
    <property type="match status" value="1"/>
</dbReference>
<dbReference type="WBParaSite" id="HPLM_0001466301-mRNA-1">
    <property type="protein sequence ID" value="HPLM_0001466301-mRNA-1"/>
    <property type="gene ID" value="HPLM_0001466301"/>
</dbReference>
<keyword evidence="19 23" id="KW-1133">Transmembrane helix</keyword>
<dbReference type="Pfam" id="PF08355">
    <property type="entry name" value="EF_assoc_1"/>
    <property type="match status" value="1"/>
</dbReference>
<keyword evidence="20" id="KW-0496">Mitochondrion</keyword>
<comment type="similarity">
    <text evidence="5">Belongs to the mitochondrial Rho GTPase family.</text>
</comment>
<evidence type="ECO:0000313" key="27">
    <source>
        <dbReference type="Proteomes" id="UP000268014"/>
    </source>
</evidence>
<dbReference type="Pfam" id="PF00071">
    <property type="entry name" value="Ras"/>
    <property type="match status" value="1"/>
</dbReference>
<dbReference type="FunFam" id="3.60.15.10:FF:000135">
    <property type="entry name" value="Ribonuclease Z"/>
    <property type="match status" value="1"/>
</dbReference>
<accession>A0A0N4WSX7</accession>
<dbReference type="FunFam" id="1.10.238.10:FF:000011">
    <property type="entry name" value="Mitochondrial Rho GTPase"/>
    <property type="match status" value="1"/>
</dbReference>
<dbReference type="EMBL" id="UZAF01018646">
    <property type="protein sequence ID" value="VDO53576.1"/>
    <property type="molecule type" value="Genomic_DNA"/>
</dbReference>
<comment type="cofactor">
    <cofactor evidence="2">
        <name>Zn(2+)</name>
        <dbReference type="ChEBI" id="CHEBI:29105"/>
    </cofactor>
</comment>
<dbReference type="GO" id="GO:0003924">
    <property type="term" value="F:GTPase activity"/>
    <property type="evidence" value="ECO:0007669"/>
    <property type="project" value="InterPro"/>
</dbReference>
<dbReference type="SUPFAM" id="SSF52540">
    <property type="entry name" value="P-loop containing nucleoside triphosphate hydrolases"/>
    <property type="match status" value="2"/>
</dbReference>
<sequence>MLTWFRLSLAYLVEGFFVFIFSTRTIFSSSLLRSEKKNFETFDKEFLAEIEKKISRNRQILRKHSLSHIKARELSSSIANLNISMNNAQQKRRDAFESPASSIANIPAHVSIEILGNGTCHLRACVAIRTPLKIYLFNCPEGASRFLPQLRMKSLNVNDIFITRSTWDNIAGISSILLSKESNCLPTRLHGAMNVKHFLECIRPFQDSDYGSTKYPSQVEERPYTLESYEDAALRVTYLPLSAPLHKSDNKAGSLNIAYLIELKTPPRRIDPLKLIAQKVPKGPLIGKLKNGDVVVLPDGREVRPCDVLSDEAPKEEHRRTLVFECSGEAHIKALSENSVLQEYLCGSSHIDYAVHLSDQSVVQQPSYAKFVASLGEKCIFGLLHFRKEYLFVLSVQPFRNHRLLNRICPDLFPQLHPLGWKGLVTQGSELAMYDGVYIKAAPLQRFWMRMGGACRSGEEPIIADLRDTDPNFTETAKNLIRHLHEEARQLRASSSSGGEYPRVSFLGTSSAVPSKYRNVSSYLLEASPSSAMLIDVGEGTYGQLRVMHGNEGCAELLRKLRAVFVTHAHQDHMNGLYTIIERRKEAIEGHGNQYTPLVLVCNRNVLKPLKTYSMCFSDLESLLEIVDISRHPITPPASPGPPTKRRRLPSPVLSACRNVIDQMPRPLFDEQTWNVQEIKAVQVHHTRMANGFIFGINGRRVVFSGDTKPCDLLVEEGQNADLLIHEATFEDGHEADALRKKHSTMGQAVEIGRKMRARNVILTHFSARYPKVPALPAYLEKSGNVGVAMDNLSVRFDQLGLVPKLIPIFREVYQEELFEIELRKETRNLKQKEELESKEKLEVKSRKDWMAEEVQADVRILLVGEPGVGKTSLVMSLLEDEWVENVPAKLDRVLIPADVTPENVTTSIVDCSVGNEGESYIVNELKQANVVCIVYTVSDDNTIKRVTDRWLPLLRDVYGPEHEIPVILVGNKSDGSTNHTDKLGFYFRTIALVLPIMERWPEVETCVECSAKTMKNVSEIFFYAQKAVVHPTRPLYDADEKRLTDKTRKALIRVFKICDRDNDGYLNDAELNEFQKLCFGIPLTSAAIEDVKRAVADGCFLYLNLLFIERGRHETTWTVLRKFGYESNLKLGEDYLYPRIQVPVGCSTELSPEGIQFLSALFEKHDEDKDQCLSPCELANLFSVCPIAALSREILSAVETNSRGWITYAGYMAYWNMTTLINVSQTMEQLAYLGFAVGRSTQTRAGSSADAIKITRERKIDLTERGTTRRVFQCLVVGAKDTGKSVFMQSLVGRGLLDAVHTGRRHYPYVINRVKVKEESKYLLLREVDVLSPQDVLSSAETTADVVAFLYDISNPESFAFCATIYQKYFYRTRTPCVIIATKVEREEVEQRWEVSPEEFCRQFELPRPIKFTSSQIGVASGQIFEQLATMAVYPHLRRVYYLHDSNLLQKITFGAALAALAGFLVFKNL</sequence>
<dbReference type="Gene3D" id="3.60.15.10">
    <property type="entry name" value="Ribonuclease Z/Hydroxyacylglutathione hydrolase-like"/>
    <property type="match status" value="2"/>
</dbReference>
<keyword evidence="9" id="KW-0819">tRNA processing</keyword>
<keyword evidence="8 23" id="KW-0812">Transmembrane</keyword>
<dbReference type="Pfam" id="PF13691">
    <property type="entry name" value="Lactamase_B_4"/>
    <property type="match status" value="1"/>
</dbReference>
<dbReference type="InterPro" id="IPR001279">
    <property type="entry name" value="Metallo-B-lactamas"/>
</dbReference>
<dbReference type="PROSITE" id="PS50222">
    <property type="entry name" value="EF_HAND_2"/>
    <property type="match status" value="2"/>
</dbReference>
<dbReference type="PROSITE" id="PS51423">
    <property type="entry name" value="MIRO"/>
    <property type="match status" value="2"/>
</dbReference>
<dbReference type="InterPro" id="IPR018247">
    <property type="entry name" value="EF_Hand_1_Ca_BS"/>
</dbReference>
<dbReference type="PROSITE" id="PS00018">
    <property type="entry name" value="EF_HAND_1"/>
    <property type="match status" value="2"/>
</dbReference>
<keyword evidence="10" id="KW-0540">Nuclease</keyword>
<dbReference type="GO" id="GO:0042781">
    <property type="term" value="F:3'-tRNA processing endoribonuclease activity"/>
    <property type="evidence" value="ECO:0007669"/>
    <property type="project" value="UniProtKB-EC"/>
</dbReference>
<dbReference type="InterPro" id="IPR027417">
    <property type="entry name" value="P-loop_NTPase"/>
</dbReference>
<dbReference type="PANTHER" id="PTHR12553">
    <property type="entry name" value="ZINC PHOSPHODIESTERASE ELAC PROTEIN 2"/>
    <property type="match status" value="1"/>
</dbReference>
<dbReference type="Gene3D" id="3.40.50.300">
    <property type="entry name" value="P-loop containing nucleotide triphosphate hydrolases"/>
    <property type="match status" value="2"/>
</dbReference>
<keyword evidence="15" id="KW-1000">Mitochondrion outer membrane</keyword>
<dbReference type="Pfam" id="PF08356">
    <property type="entry name" value="EF_assoc_2"/>
    <property type="match status" value="1"/>
</dbReference>
<evidence type="ECO:0000256" key="17">
    <source>
        <dbReference type="ARBA" id="ARBA00022833"/>
    </source>
</evidence>
<keyword evidence="18" id="KW-0106">Calcium</keyword>
<dbReference type="FunFam" id="3.40.50.300:FF:000553">
    <property type="entry name" value="Mitochondrial Rho GTPase"/>
    <property type="match status" value="1"/>
</dbReference>
<dbReference type="InterPro" id="IPR047151">
    <property type="entry name" value="RNZ2-like"/>
</dbReference>
<dbReference type="OMA" id="FTSEACE"/>
<protein>
    <recommendedName>
        <fullName evidence="7">Mitochondrial Rho GTPase 1</fullName>
        <ecNumber evidence="6">3.1.26.11</ecNumber>
    </recommendedName>
</protein>
<evidence type="ECO:0000256" key="1">
    <source>
        <dbReference type="ARBA" id="ARBA00000402"/>
    </source>
</evidence>
<dbReference type="EC" id="3.1.26.11" evidence="6"/>
<dbReference type="CDD" id="cd07718">
    <property type="entry name" value="RNaseZ_ELAC1_ELAC2-C-term-like_MBL-fold"/>
    <property type="match status" value="1"/>
</dbReference>
<keyword evidence="21" id="KW-0342">GTP-binding</keyword>
<evidence type="ECO:0000256" key="12">
    <source>
        <dbReference type="ARBA" id="ARBA00022737"/>
    </source>
</evidence>
<dbReference type="GO" id="GO:1990180">
    <property type="term" value="P:mitochondrial tRNA 3'-end processing"/>
    <property type="evidence" value="ECO:0007669"/>
    <property type="project" value="TreeGrafter"/>
</dbReference>
<evidence type="ECO:0000256" key="2">
    <source>
        <dbReference type="ARBA" id="ARBA00001947"/>
    </source>
</evidence>
<evidence type="ECO:0000256" key="15">
    <source>
        <dbReference type="ARBA" id="ARBA00022787"/>
    </source>
</evidence>
<keyword evidence="13" id="KW-0547">Nucleotide-binding</keyword>
<dbReference type="CDD" id="cd01892">
    <property type="entry name" value="Miro2"/>
    <property type="match status" value="1"/>
</dbReference>
<evidence type="ECO:0000256" key="6">
    <source>
        <dbReference type="ARBA" id="ARBA00012477"/>
    </source>
</evidence>
<feature type="domain" description="Miro" evidence="25">
    <location>
        <begin position="1270"/>
        <end position="1435"/>
    </location>
</feature>
<dbReference type="PROSITE" id="PS51419">
    <property type="entry name" value="RAB"/>
    <property type="match status" value="1"/>
</dbReference>
<keyword evidence="12" id="KW-0677">Repeat</keyword>
<dbReference type="InterPro" id="IPR001806">
    <property type="entry name" value="Small_GTPase"/>
</dbReference>